<evidence type="ECO:0000313" key="1">
    <source>
        <dbReference type="EMBL" id="CAA9200426.1"/>
    </source>
</evidence>
<accession>A0ABM8KM15</accession>
<evidence type="ECO:0000313" key="2">
    <source>
        <dbReference type="Proteomes" id="UP000474567"/>
    </source>
</evidence>
<name>A0ABM8KM15_9FLAO</name>
<keyword evidence="2" id="KW-1185">Reference proteome</keyword>
<organism evidence="1 2">
    <name type="scientific">Flavobacterium collinsii</name>
    <dbReference type="NCBI Taxonomy" id="1114861"/>
    <lineage>
        <taxon>Bacteria</taxon>
        <taxon>Pseudomonadati</taxon>
        <taxon>Bacteroidota</taxon>
        <taxon>Flavobacteriia</taxon>
        <taxon>Flavobacteriales</taxon>
        <taxon>Flavobacteriaceae</taxon>
        <taxon>Flavobacterium</taxon>
    </lineage>
</organism>
<comment type="caution">
    <text evidence="1">The sequence shown here is derived from an EMBL/GenBank/DDBJ whole genome shotgun (WGS) entry which is preliminary data.</text>
</comment>
<dbReference type="EMBL" id="CADCST010000100">
    <property type="protein sequence ID" value="CAA9200426.1"/>
    <property type="molecule type" value="Genomic_DNA"/>
</dbReference>
<dbReference type="Proteomes" id="UP000474567">
    <property type="component" value="Unassembled WGS sequence"/>
</dbReference>
<proteinExistence type="predicted"/>
<reference evidence="1 2" key="1">
    <citation type="submission" date="2020-02" db="EMBL/GenBank/DDBJ databases">
        <authorList>
            <person name="Criscuolo A."/>
        </authorList>
    </citation>
    <scope>NUCLEOTIDE SEQUENCE [LARGE SCALE GENOMIC DNA]</scope>
    <source>
        <strain evidence="1">CECT7796</strain>
    </source>
</reference>
<protein>
    <submittedName>
        <fullName evidence="1">Uncharacterized protein</fullName>
    </submittedName>
</protein>
<sequence length="69" mass="7646">MNSILKIIKATFLGGIPFLCPLISLLVLLEKSFSITVHSTKVKFPRLVIEEIAVFIYSATGSQLFVFDS</sequence>
<gene>
    <name evidence="1" type="ORF">FLACOL7796_03237</name>
</gene>
<dbReference type="RefSeq" id="WP_173967146.1">
    <property type="nucleotide sequence ID" value="NZ_CADCST010000100.1"/>
</dbReference>